<evidence type="ECO:0000256" key="3">
    <source>
        <dbReference type="ARBA" id="ARBA00023004"/>
    </source>
</evidence>
<dbReference type="SUPFAM" id="SSF46626">
    <property type="entry name" value="Cytochrome c"/>
    <property type="match status" value="1"/>
</dbReference>
<accession>A0A6M4H6E0</accession>
<evidence type="ECO:0000256" key="2">
    <source>
        <dbReference type="ARBA" id="ARBA00022723"/>
    </source>
</evidence>
<dbReference type="GO" id="GO:0009055">
    <property type="term" value="F:electron transfer activity"/>
    <property type="evidence" value="ECO:0007669"/>
    <property type="project" value="InterPro"/>
</dbReference>
<proteinExistence type="predicted"/>
<keyword evidence="8" id="KW-1185">Reference proteome</keyword>
<feature type="chain" id="PRO_5027030487" description="Cytochrome c domain-containing protein" evidence="5">
    <location>
        <begin position="18"/>
        <end position="207"/>
    </location>
</feature>
<dbReference type="InterPro" id="IPR016823">
    <property type="entry name" value="Thiosulf_SoxX_II"/>
</dbReference>
<dbReference type="PIRSF" id="PIRSF024608">
    <property type="entry name" value="UCP024608"/>
    <property type="match status" value="1"/>
</dbReference>
<evidence type="ECO:0000256" key="5">
    <source>
        <dbReference type="SAM" id="SignalP"/>
    </source>
</evidence>
<gene>
    <name evidence="7" type="ORF">DSM104440_01896</name>
</gene>
<keyword evidence="2 4" id="KW-0479">Metal-binding</keyword>
<keyword evidence="1 4" id="KW-0349">Heme</keyword>
<dbReference type="RefSeq" id="WP_171162050.1">
    <property type="nucleotide sequence ID" value="NZ_CP053073.1"/>
</dbReference>
<feature type="domain" description="Cytochrome c" evidence="6">
    <location>
        <begin position="95"/>
        <end position="202"/>
    </location>
</feature>
<dbReference type="PROSITE" id="PS51007">
    <property type="entry name" value="CYTC"/>
    <property type="match status" value="1"/>
</dbReference>
<dbReference type="AlphaFoldDB" id="A0A6M4H6E0"/>
<dbReference type="Pfam" id="PF00034">
    <property type="entry name" value="Cytochrom_C"/>
    <property type="match status" value="1"/>
</dbReference>
<evidence type="ECO:0000256" key="4">
    <source>
        <dbReference type="PROSITE-ProRule" id="PRU00433"/>
    </source>
</evidence>
<reference evidence="7 8" key="1">
    <citation type="submission" date="2020-04" db="EMBL/GenBank/DDBJ databases">
        <title>Usitatibacter rugosus gen. nov., sp. nov. and Usitatibacter palustris sp. nov., novel members of Usitatibacteraceae fam. nov. within the order Nitrosomonadales isolated from soil.</title>
        <authorList>
            <person name="Huber K.J."/>
            <person name="Neumann-Schaal M."/>
            <person name="Geppert A."/>
            <person name="Luckner M."/>
            <person name="Wanner G."/>
            <person name="Overmann J."/>
        </authorList>
    </citation>
    <scope>NUCLEOTIDE SEQUENCE [LARGE SCALE GENOMIC DNA]</scope>
    <source>
        <strain evidence="7 8">Swamp67</strain>
    </source>
</reference>
<dbReference type="KEGG" id="upl:DSM104440_01896"/>
<keyword evidence="3 4" id="KW-0408">Iron</keyword>
<name>A0A6M4H6E0_9PROT</name>
<dbReference type="NCBIfam" id="TIGR04485">
    <property type="entry name" value="thiosulf_SoxX"/>
    <property type="match status" value="1"/>
</dbReference>
<dbReference type="InterPro" id="IPR036909">
    <property type="entry name" value="Cyt_c-like_dom_sf"/>
</dbReference>
<organism evidence="7 8">
    <name type="scientific">Usitatibacter palustris</name>
    <dbReference type="NCBI Taxonomy" id="2732487"/>
    <lineage>
        <taxon>Bacteria</taxon>
        <taxon>Pseudomonadati</taxon>
        <taxon>Pseudomonadota</taxon>
        <taxon>Betaproteobacteria</taxon>
        <taxon>Nitrosomonadales</taxon>
        <taxon>Usitatibacteraceae</taxon>
        <taxon>Usitatibacter</taxon>
    </lineage>
</organism>
<evidence type="ECO:0000259" key="6">
    <source>
        <dbReference type="PROSITE" id="PS51007"/>
    </source>
</evidence>
<feature type="signal peptide" evidence="5">
    <location>
        <begin position="1"/>
        <end position="17"/>
    </location>
</feature>
<evidence type="ECO:0000313" key="7">
    <source>
        <dbReference type="EMBL" id="QJR15080.1"/>
    </source>
</evidence>
<dbReference type="PROSITE" id="PS51257">
    <property type="entry name" value="PROKAR_LIPOPROTEIN"/>
    <property type="match status" value="1"/>
</dbReference>
<evidence type="ECO:0000313" key="8">
    <source>
        <dbReference type="Proteomes" id="UP000503096"/>
    </source>
</evidence>
<dbReference type="Gene3D" id="1.10.760.10">
    <property type="entry name" value="Cytochrome c-like domain"/>
    <property type="match status" value="1"/>
</dbReference>
<dbReference type="GO" id="GO:0020037">
    <property type="term" value="F:heme binding"/>
    <property type="evidence" value="ECO:0007669"/>
    <property type="project" value="InterPro"/>
</dbReference>
<sequence>MNKKTLIVSFGVLGAVAAGCASMMTEEQKAAKALEVMKASFKENGQAKLDRLDQDDMQRICSLSEQKPLPKDVSDKLEKAQQALIKYPADGKLLGDWKSGERIAQSGVGKQFSDNPANPNGANCYACHELTKAEVSFGTIGPSLYNFAKIRGYSPEMQKYAWGKVYNSQAYTPCSSMPRFGHSGILTEQQIKDVVALLMDPSSPVNK</sequence>
<dbReference type="GO" id="GO:0046872">
    <property type="term" value="F:metal ion binding"/>
    <property type="evidence" value="ECO:0007669"/>
    <property type="project" value="UniProtKB-KW"/>
</dbReference>
<dbReference type="InterPro" id="IPR030999">
    <property type="entry name" value="Thiosulf_SoxX"/>
</dbReference>
<dbReference type="InParanoid" id="A0A6M4H6E0"/>
<protein>
    <recommendedName>
        <fullName evidence="6">Cytochrome c domain-containing protein</fullName>
    </recommendedName>
</protein>
<dbReference type="EMBL" id="CP053073">
    <property type="protein sequence ID" value="QJR15080.1"/>
    <property type="molecule type" value="Genomic_DNA"/>
</dbReference>
<keyword evidence="5" id="KW-0732">Signal</keyword>
<evidence type="ECO:0000256" key="1">
    <source>
        <dbReference type="ARBA" id="ARBA00022617"/>
    </source>
</evidence>
<dbReference type="Proteomes" id="UP000503096">
    <property type="component" value="Chromosome"/>
</dbReference>
<dbReference type="InterPro" id="IPR009056">
    <property type="entry name" value="Cyt_c-like_dom"/>
</dbReference>